<dbReference type="GO" id="GO:0005886">
    <property type="term" value="C:plasma membrane"/>
    <property type="evidence" value="ECO:0007669"/>
    <property type="project" value="TreeGrafter"/>
</dbReference>
<evidence type="ECO:0000256" key="11">
    <source>
        <dbReference type="SAM" id="MobiDB-lite"/>
    </source>
</evidence>
<evidence type="ECO:0000256" key="1">
    <source>
        <dbReference type="ARBA" id="ARBA00004479"/>
    </source>
</evidence>
<dbReference type="InterPro" id="IPR013098">
    <property type="entry name" value="Ig_I-set"/>
</dbReference>
<accession>A0A7R9FWC5</accession>
<proteinExistence type="predicted"/>
<dbReference type="AlphaFoldDB" id="A0A7R9FWC5"/>
<dbReference type="FunFam" id="2.60.40.10:FF:000017">
    <property type="entry name" value="Down syndrome cell adhesion molecule b"/>
    <property type="match status" value="1"/>
</dbReference>
<dbReference type="FunFam" id="2.60.40.10:FF:000333">
    <property type="entry name" value="Down syndrome cell adhesion molecule"/>
    <property type="match status" value="1"/>
</dbReference>
<dbReference type="SUPFAM" id="SSF48726">
    <property type="entry name" value="Immunoglobulin"/>
    <property type="match status" value="5"/>
</dbReference>
<dbReference type="Gene3D" id="2.60.40.10">
    <property type="entry name" value="Immunoglobulins"/>
    <property type="match status" value="5"/>
</dbReference>
<dbReference type="PANTHER" id="PTHR11640">
    <property type="entry name" value="NEPHRIN"/>
    <property type="match status" value="1"/>
</dbReference>
<keyword evidence="6" id="KW-1133">Transmembrane helix</keyword>
<keyword evidence="10" id="KW-0393">Immunoglobulin domain</keyword>
<feature type="domain" description="Ig-like" evidence="12">
    <location>
        <begin position="10"/>
        <end position="101"/>
    </location>
</feature>
<reference evidence="13" key="1">
    <citation type="submission" date="2020-11" db="EMBL/GenBank/DDBJ databases">
        <authorList>
            <person name="Tran Van P."/>
        </authorList>
    </citation>
    <scope>NUCLEOTIDE SEQUENCE</scope>
</reference>
<comment type="subcellular location">
    <subcellularLocation>
        <location evidence="1">Membrane</location>
        <topology evidence="1">Single-pass type I membrane protein</topology>
    </subcellularLocation>
</comment>
<evidence type="ECO:0000256" key="2">
    <source>
        <dbReference type="ARBA" id="ARBA00022692"/>
    </source>
</evidence>
<dbReference type="Pfam" id="PF07679">
    <property type="entry name" value="I-set"/>
    <property type="match status" value="1"/>
</dbReference>
<evidence type="ECO:0000256" key="7">
    <source>
        <dbReference type="ARBA" id="ARBA00023136"/>
    </source>
</evidence>
<evidence type="ECO:0000256" key="9">
    <source>
        <dbReference type="ARBA" id="ARBA00023180"/>
    </source>
</evidence>
<keyword evidence="8" id="KW-1015">Disulfide bond</keyword>
<dbReference type="GO" id="GO:0048812">
    <property type="term" value="P:neuron projection morphogenesis"/>
    <property type="evidence" value="ECO:0007669"/>
    <property type="project" value="UniProtKB-ARBA"/>
</dbReference>
<keyword evidence="5" id="KW-0130">Cell adhesion</keyword>
<organism evidence="13">
    <name type="scientific">Timema shepardi</name>
    <name type="common">Walking stick</name>
    <dbReference type="NCBI Taxonomy" id="629360"/>
    <lineage>
        <taxon>Eukaryota</taxon>
        <taxon>Metazoa</taxon>
        <taxon>Ecdysozoa</taxon>
        <taxon>Arthropoda</taxon>
        <taxon>Hexapoda</taxon>
        <taxon>Insecta</taxon>
        <taxon>Pterygota</taxon>
        <taxon>Neoptera</taxon>
        <taxon>Polyneoptera</taxon>
        <taxon>Phasmatodea</taxon>
        <taxon>Timematodea</taxon>
        <taxon>Timematoidea</taxon>
        <taxon>Timematidae</taxon>
        <taxon>Timema</taxon>
    </lineage>
</organism>
<sequence>MSKPEGNSPPRIEHSIPNVNARTGNPADLVCVAQGNPPPTYRWYREIAGSMQEVRGGSVLVRPLQSVLQFPRVLPEDAARYVCVVSSLLGEDRREVTLTVSTALAVHLRPQQQVVGVILYLVLAPHLRRNKSDYETDPCVFSHPQKVDAGTATTFNCSVVGGGVTGTHLAWLKNGRPLTEGARVSVLAGGEVLLVRAVRKEDRGMYQCFARSGEESAQSSGELTLGAVAPELQSTFIEQTLQPGPPVSLRCAASGNPPPRFTWLLDGVVVHPPEYVLGSFLDSAGDVVSHLNISSARVPHGGLYTCVARNMLGAVQHSATLNIYDEQVVAPVPTGPPSARLPQNLTVVAGTDVFLRCPVAGFPISSVTWQRAGDILPSHLRQRVFPNGTLLVRQVDCSSDRGEYLCSATNQQGQSAQGRIYLDVMKPPEIAPFQFPSNLQEGMRAQVSCSIISGDFPISITWRKDAGPLPQDADVHEQQHQFVSNLLFGNLAARHSGHYTCIASNAAAVANFTARLVVRGVSCVTNYSTKFIVRDELCGQLQHQVHCQGPSFLDGGTSGPLRPVPTSGDAPLSGQRLPYADNHLDES</sequence>
<feature type="domain" description="Ig-like" evidence="12">
    <location>
        <begin position="138"/>
        <end position="224"/>
    </location>
</feature>
<dbReference type="GO" id="GO:0050839">
    <property type="term" value="F:cell adhesion molecule binding"/>
    <property type="evidence" value="ECO:0007669"/>
    <property type="project" value="TreeGrafter"/>
</dbReference>
<feature type="domain" description="Ig-like" evidence="12">
    <location>
        <begin position="230"/>
        <end position="322"/>
    </location>
</feature>
<dbReference type="CDD" id="cd20956">
    <property type="entry name" value="IgI_4_Dscam"/>
    <property type="match status" value="1"/>
</dbReference>
<evidence type="ECO:0000256" key="4">
    <source>
        <dbReference type="ARBA" id="ARBA00022737"/>
    </source>
</evidence>
<feature type="region of interest" description="Disordered" evidence="11">
    <location>
        <begin position="1"/>
        <end position="21"/>
    </location>
</feature>
<protein>
    <recommendedName>
        <fullName evidence="12">Ig-like domain-containing protein</fullName>
    </recommendedName>
</protein>
<keyword evidence="3" id="KW-0732">Signal</keyword>
<evidence type="ECO:0000313" key="13">
    <source>
        <dbReference type="EMBL" id="CAD7257862.1"/>
    </source>
</evidence>
<keyword evidence="7" id="KW-0472">Membrane</keyword>
<keyword evidence="9" id="KW-0325">Glycoprotein</keyword>
<evidence type="ECO:0000256" key="3">
    <source>
        <dbReference type="ARBA" id="ARBA00022729"/>
    </source>
</evidence>
<feature type="domain" description="Ig-like" evidence="12">
    <location>
        <begin position="428"/>
        <end position="517"/>
    </location>
</feature>
<evidence type="ECO:0000256" key="6">
    <source>
        <dbReference type="ARBA" id="ARBA00022989"/>
    </source>
</evidence>
<dbReference type="Pfam" id="PF13927">
    <property type="entry name" value="Ig_3"/>
    <property type="match status" value="4"/>
</dbReference>
<dbReference type="InterPro" id="IPR036179">
    <property type="entry name" value="Ig-like_dom_sf"/>
</dbReference>
<keyword evidence="4" id="KW-0677">Repeat</keyword>
<dbReference type="InterPro" id="IPR003598">
    <property type="entry name" value="Ig_sub2"/>
</dbReference>
<dbReference type="EMBL" id="OC000613">
    <property type="protein sequence ID" value="CAD7257862.1"/>
    <property type="molecule type" value="Genomic_DNA"/>
</dbReference>
<keyword evidence="2" id="KW-0812">Transmembrane</keyword>
<dbReference type="InterPro" id="IPR051275">
    <property type="entry name" value="Cell_adhesion_signaling"/>
</dbReference>
<evidence type="ECO:0000256" key="5">
    <source>
        <dbReference type="ARBA" id="ARBA00022889"/>
    </source>
</evidence>
<dbReference type="InterPro" id="IPR003599">
    <property type="entry name" value="Ig_sub"/>
</dbReference>
<gene>
    <name evidence="13" type="ORF">TSIB3V08_LOCUS2109</name>
</gene>
<dbReference type="PANTHER" id="PTHR11640:SF31">
    <property type="entry name" value="IRREGULAR CHIASM C-ROUGHEST PROTEIN-RELATED"/>
    <property type="match status" value="1"/>
</dbReference>
<dbReference type="GO" id="GO:0005911">
    <property type="term" value="C:cell-cell junction"/>
    <property type="evidence" value="ECO:0007669"/>
    <property type="project" value="TreeGrafter"/>
</dbReference>
<dbReference type="CDD" id="cd20958">
    <property type="entry name" value="IgI_5_Dscam"/>
    <property type="match status" value="1"/>
</dbReference>
<evidence type="ECO:0000259" key="12">
    <source>
        <dbReference type="PROSITE" id="PS50835"/>
    </source>
</evidence>
<dbReference type="InterPro" id="IPR013783">
    <property type="entry name" value="Ig-like_fold"/>
</dbReference>
<dbReference type="InterPro" id="IPR007110">
    <property type="entry name" value="Ig-like_dom"/>
</dbReference>
<dbReference type="GO" id="GO:0098609">
    <property type="term" value="P:cell-cell adhesion"/>
    <property type="evidence" value="ECO:0007669"/>
    <property type="project" value="TreeGrafter"/>
</dbReference>
<name>A0A7R9FWC5_TIMSH</name>
<evidence type="ECO:0000256" key="10">
    <source>
        <dbReference type="ARBA" id="ARBA00023319"/>
    </source>
</evidence>
<feature type="region of interest" description="Disordered" evidence="11">
    <location>
        <begin position="556"/>
        <end position="587"/>
    </location>
</feature>
<dbReference type="SMART" id="SM00408">
    <property type="entry name" value="IGc2"/>
    <property type="match status" value="5"/>
</dbReference>
<dbReference type="SMART" id="SM00409">
    <property type="entry name" value="IG"/>
    <property type="match status" value="5"/>
</dbReference>
<feature type="domain" description="Ig-like" evidence="12">
    <location>
        <begin position="336"/>
        <end position="421"/>
    </location>
</feature>
<evidence type="ECO:0000256" key="8">
    <source>
        <dbReference type="ARBA" id="ARBA00023157"/>
    </source>
</evidence>
<dbReference type="PROSITE" id="PS50835">
    <property type="entry name" value="IG_LIKE"/>
    <property type="match status" value="5"/>
</dbReference>